<feature type="signal peptide" evidence="1">
    <location>
        <begin position="1"/>
        <end position="18"/>
    </location>
</feature>
<dbReference type="RefSeq" id="XP_026628676.1">
    <property type="nucleotide sequence ID" value="XM_026763953.1"/>
</dbReference>
<dbReference type="Proteomes" id="UP000253729">
    <property type="component" value="Unassembled WGS sequence"/>
</dbReference>
<keyword evidence="3" id="KW-1185">Reference proteome</keyword>
<gene>
    <name evidence="2" type="ORF">BDQ94DRAFT_130762</name>
</gene>
<proteinExistence type="predicted"/>
<organism evidence="2 3">
    <name type="scientific">Aspergillus welwitschiae</name>
    <dbReference type="NCBI Taxonomy" id="1341132"/>
    <lineage>
        <taxon>Eukaryota</taxon>
        <taxon>Fungi</taxon>
        <taxon>Dikarya</taxon>
        <taxon>Ascomycota</taxon>
        <taxon>Pezizomycotina</taxon>
        <taxon>Eurotiomycetes</taxon>
        <taxon>Eurotiomycetidae</taxon>
        <taxon>Eurotiales</taxon>
        <taxon>Aspergillaceae</taxon>
        <taxon>Aspergillus</taxon>
        <taxon>Aspergillus subgen. Circumdati</taxon>
    </lineage>
</organism>
<accession>A0A3F3Q8T7</accession>
<keyword evidence="1" id="KW-0732">Signal</keyword>
<reference evidence="2 3" key="1">
    <citation type="submission" date="2018-07" db="EMBL/GenBank/DDBJ databases">
        <title>The genomes of Aspergillus section Nigri reveals drivers in fungal speciation.</title>
        <authorList>
            <consortium name="DOE Joint Genome Institute"/>
            <person name="Vesth T.C."/>
            <person name="Nybo J."/>
            <person name="Theobald S."/>
            <person name="Brandl J."/>
            <person name="Frisvad J.C."/>
            <person name="Nielsen K.F."/>
            <person name="Lyhne E.K."/>
            <person name="Kogle M.E."/>
            <person name="Kuo A."/>
            <person name="Riley R."/>
            <person name="Clum A."/>
            <person name="Nolan M."/>
            <person name="Lipzen A."/>
            <person name="Salamov A."/>
            <person name="Henrissat B."/>
            <person name="Wiebenga A."/>
            <person name="De vries R.P."/>
            <person name="Grigoriev I.V."/>
            <person name="Mortensen U.H."/>
            <person name="Andersen M.R."/>
            <person name="Baker S.E."/>
        </authorList>
    </citation>
    <scope>NUCLEOTIDE SEQUENCE [LARGE SCALE GENOMIC DNA]</scope>
    <source>
        <strain evidence="2 3">CBS 139.54b</strain>
    </source>
</reference>
<sequence length="111" mass="12302">MLGVSYLLLLFSVPLTVDFPFCVCVCVCVCVCDATDAECICSFAAFRCTQGIADLDLSARMCLQIHICPHIYTITSHHVLTMIDLPVLSIEGVLDDQVFHMFKNLTSYFGN</sequence>
<dbReference type="EMBL" id="KZ852040">
    <property type="protein sequence ID" value="RDH35654.1"/>
    <property type="molecule type" value="Genomic_DNA"/>
</dbReference>
<dbReference type="GeneID" id="38132309"/>
<evidence type="ECO:0008006" key="4">
    <source>
        <dbReference type="Google" id="ProtNLM"/>
    </source>
</evidence>
<evidence type="ECO:0000313" key="2">
    <source>
        <dbReference type="EMBL" id="RDH35654.1"/>
    </source>
</evidence>
<feature type="chain" id="PRO_5017774414" description="Extracellular membrane protein CFEM domain-containing protein" evidence="1">
    <location>
        <begin position="19"/>
        <end position="111"/>
    </location>
</feature>
<dbReference type="AlphaFoldDB" id="A0A3F3Q8T7"/>
<name>A0A3F3Q8T7_9EURO</name>
<evidence type="ECO:0000313" key="3">
    <source>
        <dbReference type="Proteomes" id="UP000253729"/>
    </source>
</evidence>
<evidence type="ECO:0000256" key="1">
    <source>
        <dbReference type="SAM" id="SignalP"/>
    </source>
</evidence>
<protein>
    <recommendedName>
        <fullName evidence="4">Extracellular membrane protein CFEM domain-containing protein</fullName>
    </recommendedName>
</protein>